<keyword evidence="2" id="KW-1185">Reference proteome</keyword>
<protein>
    <recommendedName>
        <fullName evidence="3">Lipoprotein</fullName>
    </recommendedName>
</protein>
<name>A0A2K3US42_9DEIO</name>
<gene>
    <name evidence="1" type="ORF">CVO96_19535</name>
</gene>
<reference evidence="1 2" key="1">
    <citation type="submission" date="2018-01" db="EMBL/GenBank/DDBJ databases">
        <title>Deinococcus koreensis sp. nov., a radiation-resistant bacterium isolated from river water.</title>
        <authorList>
            <person name="Choi A."/>
        </authorList>
    </citation>
    <scope>NUCLEOTIDE SEQUENCE [LARGE SCALE GENOMIC DNA]</scope>
    <source>
        <strain evidence="1 2">SJW1-2</strain>
    </source>
</reference>
<accession>A0A2K3US42</accession>
<comment type="caution">
    <text evidence="1">The sequence shown here is derived from an EMBL/GenBank/DDBJ whole genome shotgun (WGS) entry which is preliminary data.</text>
</comment>
<evidence type="ECO:0000313" key="2">
    <source>
        <dbReference type="Proteomes" id="UP000236379"/>
    </source>
</evidence>
<evidence type="ECO:0008006" key="3">
    <source>
        <dbReference type="Google" id="ProtNLM"/>
    </source>
</evidence>
<dbReference type="Proteomes" id="UP000236379">
    <property type="component" value="Unassembled WGS sequence"/>
</dbReference>
<dbReference type="EMBL" id="PPPD01000004">
    <property type="protein sequence ID" value="PNY79320.1"/>
    <property type="molecule type" value="Genomic_DNA"/>
</dbReference>
<proteinExistence type="predicted"/>
<dbReference type="PROSITE" id="PS51257">
    <property type="entry name" value="PROKAR_LIPOPROTEIN"/>
    <property type="match status" value="1"/>
</dbReference>
<sequence length="178" mass="18976">MRRTRIARLPLLSLALGGCGPQEPDDATMGRVVRERMGGPTPICLLQYVHLEPAARLPVDEETARQVVDLGSLGLVQVEQAGEAVVLHATARAQPFVRGGQLCLAQYRSGELKSLADRTVTAGGRTTLVAHITPVVEPAPNVPPHWLAGLSSLKAIRGMTAEMVKTSTGWRAVSDSLD</sequence>
<organism evidence="1 2">
    <name type="scientific">Deinococcus koreensis</name>
    <dbReference type="NCBI Taxonomy" id="2054903"/>
    <lineage>
        <taxon>Bacteria</taxon>
        <taxon>Thermotogati</taxon>
        <taxon>Deinococcota</taxon>
        <taxon>Deinococci</taxon>
        <taxon>Deinococcales</taxon>
        <taxon>Deinococcaceae</taxon>
        <taxon>Deinococcus</taxon>
    </lineage>
</organism>
<evidence type="ECO:0000313" key="1">
    <source>
        <dbReference type="EMBL" id="PNY79320.1"/>
    </source>
</evidence>
<dbReference type="AlphaFoldDB" id="A0A2K3US42"/>